<sequence>MSVDTAIAILATAGACLLIVVIAAVIAGFSRGDGYLPIFAVAGIAGWAVILTAIFN</sequence>
<feature type="transmembrane region" description="Helical" evidence="1">
    <location>
        <begin position="35"/>
        <end position="55"/>
    </location>
</feature>
<comment type="caution">
    <text evidence="2">The sequence shown here is derived from an EMBL/GenBank/DDBJ whole genome shotgun (WGS) entry which is preliminary data.</text>
</comment>
<reference evidence="2" key="1">
    <citation type="submission" date="2021-10" db="EMBL/GenBank/DDBJ databases">
        <title>Loktanella gaetbuli sp. nov., isolated from a tidal flat.</title>
        <authorList>
            <person name="Park S."/>
            <person name="Yoon J.-H."/>
        </authorList>
    </citation>
    <scope>NUCLEOTIDE SEQUENCE</scope>
    <source>
        <strain evidence="2">TSTF-M6</strain>
    </source>
</reference>
<gene>
    <name evidence="2" type="ORF">LGQ03_07335</name>
</gene>
<name>A0ABS8BTZ5_9RHOB</name>
<dbReference type="Proteomes" id="UP001138961">
    <property type="component" value="Unassembled WGS sequence"/>
</dbReference>
<evidence type="ECO:0000313" key="3">
    <source>
        <dbReference type="Proteomes" id="UP001138961"/>
    </source>
</evidence>
<protein>
    <recommendedName>
        <fullName evidence="4">Major facilitator superfamily (MFS) profile domain-containing protein</fullName>
    </recommendedName>
</protein>
<feature type="transmembrane region" description="Helical" evidence="1">
    <location>
        <begin position="7"/>
        <end position="29"/>
    </location>
</feature>
<evidence type="ECO:0008006" key="4">
    <source>
        <dbReference type="Google" id="ProtNLM"/>
    </source>
</evidence>
<keyword evidence="1" id="KW-0812">Transmembrane</keyword>
<keyword evidence="1" id="KW-1133">Transmembrane helix</keyword>
<accession>A0ABS8BTZ5</accession>
<evidence type="ECO:0000313" key="2">
    <source>
        <dbReference type="EMBL" id="MCB5199049.1"/>
    </source>
</evidence>
<evidence type="ECO:0000256" key="1">
    <source>
        <dbReference type="SAM" id="Phobius"/>
    </source>
</evidence>
<dbReference type="EMBL" id="JAJATZ010000003">
    <property type="protein sequence ID" value="MCB5199049.1"/>
    <property type="molecule type" value="Genomic_DNA"/>
</dbReference>
<dbReference type="RefSeq" id="WP_226747879.1">
    <property type="nucleotide sequence ID" value="NZ_JAJATZ010000003.1"/>
</dbReference>
<keyword evidence="3" id="KW-1185">Reference proteome</keyword>
<keyword evidence="1" id="KW-0472">Membrane</keyword>
<proteinExistence type="predicted"/>
<organism evidence="2 3">
    <name type="scientific">Loktanella gaetbuli</name>
    <dbReference type="NCBI Taxonomy" id="2881335"/>
    <lineage>
        <taxon>Bacteria</taxon>
        <taxon>Pseudomonadati</taxon>
        <taxon>Pseudomonadota</taxon>
        <taxon>Alphaproteobacteria</taxon>
        <taxon>Rhodobacterales</taxon>
        <taxon>Roseobacteraceae</taxon>
        <taxon>Loktanella</taxon>
    </lineage>
</organism>